<accession>A0A914PMM6</accession>
<keyword evidence="1" id="KW-1185">Reference proteome</keyword>
<dbReference type="AlphaFoldDB" id="A0A914PMM6"/>
<proteinExistence type="predicted"/>
<sequence length="79" mass="9113">MKCNFTISMNETCPNRHIEFEANIENPNYDHLLVQSDADSLINAYYSPSNIESKRNHKVLILPGHSTKMFFESSYDTSL</sequence>
<dbReference type="Proteomes" id="UP000887578">
    <property type="component" value="Unplaced"/>
</dbReference>
<dbReference type="WBParaSite" id="PDA_v2.g17205.t1">
    <property type="protein sequence ID" value="PDA_v2.g17205.t1"/>
    <property type="gene ID" value="PDA_v2.g17205"/>
</dbReference>
<name>A0A914PMM6_9BILA</name>
<protein>
    <submittedName>
        <fullName evidence="2">Uncharacterized protein</fullName>
    </submittedName>
</protein>
<evidence type="ECO:0000313" key="1">
    <source>
        <dbReference type="Proteomes" id="UP000887578"/>
    </source>
</evidence>
<reference evidence="2" key="1">
    <citation type="submission" date="2022-11" db="UniProtKB">
        <authorList>
            <consortium name="WormBaseParasite"/>
        </authorList>
    </citation>
    <scope>IDENTIFICATION</scope>
</reference>
<evidence type="ECO:0000313" key="2">
    <source>
        <dbReference type="WBParaSite" id="PDA_v2.g17205.t1"/>
    </source>
</evidence>
<organism evidence="1 2">
    <name type="scientific">Panagrolaimus davidi</name>
    <dbReference type="NCBI Taxonomy" id="227884"/>
    <lineage>
        <taxon>Eukaryota</taxon>
        <taxon>Metazoa</taxon>
        <taxon>Ecdysozoa</taxon>
        <taxon>Nematoda</taxon>
        <taxon>Chromadorea</taxon>
        <taxon>Rhabditida</taxon>
        <taxon>Tylenchina</taxon>
        <taxon>Panagrolaimomorpha</taxon>
        <taxon>Panagrolaimoidea</taxon>
        <taxon>Panagrolaimidae</taxon>
        <taxon>Panagrolaimus</taxon>
    </lineage>
</organism>